<dbReference type="GO" id="GO:0036374">
    <property type="term" value="F:glutathione hydrolase activity"/>
    <property type="evidence" value="ECO:0007669"/>
    <property type="project" value="InterPro"/>
</dbReference>
<dbReference type="InterPro" id="IPR029055">
    <property type="entry name" value="Ntn_hydrolases_N"/>
</dbReference>
<dbReference type="GO" id="GO:0006751">
    <property type="term" value="P:glutathione catabolic process"/>
    <property type="evidence" value="ECO:0007669"/>
    <property type="project" value="InterPro"/>
</dbReference>
<dbReference type="InterPro" id="IPR052896">
    <property type="entry name" value="GGT-like_enzyme"/>
</dbReference>
<dbReference type="NCBIfam" id="TIGR00066">
    <property type="entry name" value="g_glut_trans"/>
    <property type="match status" value="1"/>
</dbReference>
<gene>
    <name evidence="1" type="ORF">METZ01_LOCUS63468</name>
</gene>
<dbReference type="EMBL" id="UINC01003953">
    <property type="protein sequence ID" value="SVA10614.1"/>
    <property type="molecule type" value="Genomic_DNA"/>
</dbReference>
<dbReference type="PANTHER" id="PTHR43881">
    <property type="entry name" value="GAMMA-GLUTAMYLTRANSPEPTIDASE (AFU_ORTHOLOGUE AFUA_4G13580)"/>
    <property type="match status" value="1"/>
</dbReference>
<evidence type="ECO:0000313" key="1">
    <source>
        <dbReference type="EMBL" id="SVA10614.1"/>
    </source>
</evidence>
<dbReference type="Gene3D" id="3.60.20.40">
    <property type="match status" value="1"/>
</dbReference>
<dbReference type="PRINTS" id="PR01210">
    <property type="entry name" value="GGTRANSPTASE"/>
</dbReference>
<dbReference type="InterPro" id="IPR000101">
    <property type="entry name" value="GGT_peptidase"/>
</dbReference>
<protein>
    <recommendedName>
        <fullName evidence="2">Gamma-glutamyltransferase</fullName>
    </recommendedName>
</protein>
<accession>A0A381T4G8</accession>
<dbReference type="PANTHER" id="PTHR43881:SF1">
    <property type="entry name" value="GAMMA-GLUTAMYLTRANSPEPTIDASE (AFU_ORTHOLOGUE AFUA_4G13580)"/>
    <property type="match status" value="1"/>
</dbReference>
<dbReference type="Pfam" id="PF01019">
    <property type="entry name" value="G_glu_transpept"/>
    <property type="match status" value="1"/>
</dbReference>
<dbReference type="Gene3D" id="1.10.246.130">
    <property type="match status" value="1"/>
</dbReference>
<dbReference type="InterPro" id="IPR043138">
    <property type="entry name" value="GGT_lsub"/>
</dbReference>
<dbReference type="AlphaFoldDB" id="A0A381T4G8"/>
<dbReference type="InterPro" id="IPR043137">
    <property type="entry name" value="GGT_ssub_C"/>
</dbReference>
<dbReference type="SUPFAM" id="SSF56235">
    <property type="entry name" value="N-terminal nucleophile aminohydrolases (Ntn hydrolases)"/>
    <property type="match status" value="1"/>
</dbReference>
<organism evidence="1">
    <name type="scientific">marine metagenome</name>
    <dbReference type="NCBI Taxonomy" id="408172"/>
    <lineage>
        <taxon>unclassified sequences</taxon>
        <taxon>metagenomes</taxon>
        <taxon>ecological metagenomes</taxon>
    </lineage>
</organism>
<proteinExistence type="predicted"/>
<evidence type="ECO:0008006" key="2">
    <source>
        <dbReference type="Google" id="ProtNLM"/>
    </source>
</evidence>
<sequence>MRNLHIPGRSNVIGMNGMAATSQPLSTLEAISILKKGGNAVDAAIAASAVQAVIEPNSTGIGGDCFALVSIKGKKSIAVNGSGIAPKKATLDFFESNKINKISTTSPHSVNIPGAIHAWHSMHQKFGSLDFAELLISAEKYARDGFPVHEVVAKAWSENIDKLKQHPVTKAIFLRNNKSYGFGEVHQNINLANTLQSIAKNGIKDFYSGYIAKDIVSSLNKIGGLHSMDDFAEQDTIFSDSLTNNYRDIILHQCPPNGPGITVLLMMGILEKFDFTKIKSLSADRFHLQAEATKIAFEIREGSIGDPKFNDIDFHQLIQAEYINELTSKISMDKIYKPKNSTITAHPETVYLTVVDKDQNAVSFINSICFPFGSGITSNKTGVILQDRCVNFRLERDHPNMIDGHKRPLHTIIPGLVTDMHNNPLLSYGVMGGQYQPVGHSHVLQNIFDFGMSVQEAIDFPRAFILENDYQFEKSIPEDILLDLKSRGHQISYSDHAHGGGQAILIDRKNGVLIGGSDPRKDGCAIGY</sequence>
<name>A0A381T4G8_9ZZZZ</name>
<reference evidence="1" key="1">
    <citation type="submission" date="2018-05" db="EMBL/GenBank/DDBJ databases">
        <authorList>
            <person name="Lanie J.A."/>
            <person name="Ng W.-L."/>
            <person name="Kazmierczak K.M."/>
            <person name="Andrzejewski T.M."/>
            <person name="Davidsen T.M."/>
            <person name="Wayne K.J."/>
            <person name="Tettelin H."/>
            <person name="Glass J.I."/>
            <person name="Rusch D."/>
            <person name="Podicherti R."/>
            <person name="Tsui H.-C.T."/>
            <person name="Winkler M.E."/>
        </authorList>
    </citation>
    <scope>NUCLEOTIDE SEQUENCE</scope>
</reference>